<dbReference type="PANTHER" id="PTHR12385">
    <property type="entry name" value="CHOLINE TRANSPORTER-LIKE (SLC FAMILY 44)"/>
    <property type="match status" value="1"/>
</dbReference>
<evidence type="ECO:0000313" key="7">
    <source>
        <dbReference type="EMBL" id="KYB28358.1"/>
    </source>
</evidence>
<dbReference type="InterPro" id="IPR007603">
    <property type="entry name" value="Choline_transptr-like"/>
</dbReference>
<dbReference type="EMBL" id="KQ971329">
    <property type="protein sequence ID" value="KYB28358.1"/>
    <property type="molecule type" value="Genomic_DNA"/>
</dbReference>
<name>A0A139WJY8_TRICA</name>
<organism evidence="7 8">
    <name type="scientific">Tribolium castaneum</name>
    <name type="common">Red flour beetle</name>
    <dbReference type="NCBI Taxonomy" id="7070"/>
    <lineage>
        <taxon>Eukaryota</taxon>
        <taxon>Metazoa</taxon>
        <taxon>Ecdysozoa</taxon>
        <taxon>Arthropoda</taxon>
        <taxon>Hexapoda</taxon>
        <taxon>Insecta</taxon>
        <taxon>Pterygota</taxon>
        <taxon>Neoptera</taxon>
        <taxon>Endopterygota</taxon>
        <taxon>Coleoptera</taxon>
        <taxon>Polyphaga</taxon>
        <taxon>Cucujiformia</taxon>
        <taxon>Tenebrionidae</taxon>
        <taxon>Tenebrionidae incertae sedis</taxon>
        <taxon>Tribolium</taxon>
    </lineage>
</organism>
<comment type="subcellular location">
    <subcellularLocation>
        <location evidence="6">Cell membrane</location>
        <topology evidence="6">Multi-pass membrane protein</topology>
    </subcellularLocation>
    <subcellularLocation>
        <location evidence="1">Membrane</location>
        <topology evidence="1">Multi-pass membrane protein</topology>
    </subcellularLocation>
</comment>
<dbReference type="InParanoid" id="A0A139WJY8"/>
<accession>A0A139WJY8</accession>
<gene>
    <name evidence="7" type="primary">AUGUSTUS-3.0.2_34628</name>
    <name evidence="7" type="ORF">TcasGA2_TC034628</name>
</gene>
<feature type="transmembrane region" description="Helical" evidence="6">
    <location>
        <begin position="292"/>
        <end position="313"/>
    </location>
</feature>
<feature type="transmembrane region" description="Helical" evidence="6">
    <location>
        <begin position="42"/>
        <end position="64"/>
    </location>
</feature>
<evidence type="ECO:0000256" key="3">
    <source>
        <dbReference type="ARBA" id="ARBA00022692"/>
    </source>
</evidence>
<dbReference type="GO" id="GO:0055085">
    <property type="term" value="P:transmembrane transport"/>
    <property type="evidence" value="ECO:0000318"/>
    <property type="project" value="GO_Central"/>
</dbReference>
<feature type="transmembrane region" description="Helical" evidence="6">
    <location>
        <begin position="193"/>
        <end position="215"/>
    </location>
</feature>
<evidence type="ECO:0000256" key="2">
    <source>
        <dbReference type="ARBA" id="ARBA00007168"/>
    </source>
</evidence>
<feature type="transmembrane region" description="Helical" evidence="6">
    <location>
        <begin position="132"/>
        <end position="153"/>
    </location>
</feature>
<keyword evidence="3 6" id="KW-0812">Transmembrane</keyword>
<proteinExistence type="inferred from homology"/>
<dbReference type="Proteomes" id="UP000007266">
    <property type="component" value="Linkage group 3"/>
</dbReference>
<evidence type="ECO:0000256" key="5">
    <source>
        <dbReference type="ARBA" id="ARBA00023136"/>
    </source>
</evidence>
<feature type="transmembrane region" description="Helical" evidence="6">
    <location>
        <begin position="160"/>
        <end position="181"/>
    </location>
</feature>
<dbReference type="PANTHER" id="PTHR12385:SF96">
    <property type="entry name" value="CHOLINE TRANSPORTER-LIKE PROTEIN"/>
    <property type="match status" value="1"/>
</dbReference>
<comment type="function">
    <text evidence="6">Choline transporter.</text>
</comment>
<keyword evidence="4 6" id="KW-1133">Transmembrane helix</keyword>
<reference evidence="7 8" key="2">
    <citation type="journal article" date="2010" name="Nucleic Acids Res.">
        <title>BeetleBase in 2010: revisions to provide comprehensive genomic information for Tribolium castaneum.</title>
        <authorList>
            <person name="Kim H.S."/>
            <person name="Murphy T."/>
            <person name="Xia J."/>
            <person name="Caragea D."/>
            <person name="Park Y."/>
            <person name="Beeman R.W."/>
            <person name="Lorenzen M.D."/>
            <person name="Butcher S."/>
            <person name="Manak J.R."/>
            <person name="Brown S.J."/>
        </authorList>
    </citation>
    <scope>GENOME REANNOTATION</scope>
    <source>
        <strain evidence="7 8">Georgia GA2</strain>
    </source>
</reference>
<dbReference type="AlphaFoldDB" id="A0A139WJY8"/>
<feature type="transmembrane region" description="Helical" evidence="6">
    <location>
        <begin position="236"/>
        <end position="262"/>
    </location>
</feature>
<sequence>MANSNRGKPIVVENIATFRRSQSPLDVFVIPELSQKRKLTDVPFLITLAICVVVLMIAMIYTLYYSDMNRFTNGYDNCGNVCGEKNSHVDGIPCSGQDMTNKPYLVGGKCVERCADADCSTSDVWNEFNEKLGPMAIVCCIGLGLSIIALFCFRYFVDVFVWTMLIGAVLLMCALTGYIWYCYANQSSEQGSGLLIGAIIFTFISLIFAVFILVLKDMIKLIIRFYEETIKMVFAMPLILLEPVLTFISIFVIVGLCVYTFILMNHAGKLQETGDSSYPYRIKASRYTKDSVLPVVIGAVFAFLCIHCIFVVFEIDVDAVFICYCEDNCLNNGTTEPFYATVEFYQQVKKAQAVTKSIEAKKKKK</sequence>
<evidence type="ECO:0000256" key="4">
    <source>
        <dbReference type="ARBA" id="ARBA00022989"/>
    </source>
</evidence>
<dbReference type="GO" id="GO:0005886">
    <property type="term" value="C:plasma membrane"/>
    <property type="evidence" value="ECO:0007669"/>
    <property type="project" value="UniProtKB-SubCell"/>
</dbReference>
<dbReference type="GO" id="GO:0016020">
    <property type="term" value="C:membrane"/>
    <property type="evidence" value="ECO:0000318"/>
    <property type="project" value="GO_Central"/>
</dbReference>
<evidence type="ECO:0000256" key="6">
    <source>
        <dbReference type="RuleBase" id="RU368066"/>
    </source>
</evidence>
<keyword evidence="5 6" id="KW-0472">Membrane</keyword>
<comment type="caution">
    <text evidence="6">Lacks conserved residue(s) required for the propagation of feature annotation.</text>
</comment>
<evidence type="ECO:0000256" key="1">
    <source>
        <dbReference type="ARBA" id="ARBA00004141"/>
    </source>
</evidence>
<dbReference type="Pfam" id="PF04515">
    <property type="entry name" value="Choline_transpo"/>
    <property type="match status" value="1"/>
</dbReference>
<evidence type="ECO:0000313" key="8">
    <source>
        <dbReference type="Proteomes" id="UP000007266"/>
    </source>
</evidence>
<reference evidence="7 8" key="1">
    <citation type="journal article" date="2008" name="Nature">
        <title>The genome of the model beetle and pest Tribolium castaneum.</title>
        <authorList>
            <consortium name="Tribolium Genome Sequencing Consortium"/>
            <person name="Richards S."/>
            <person name="Gibbs R.A."/>
            <person name="Weinstock G.M."/>
            <person name="Brown S.J."/>
            <person name="Denell R."/>
            <person name="Beeman R.W."/>
            <person name="Gibbs R."/>
            <person name="Beeman R.W."/>
            <person name="Brown S.J."/>
            <person name="Bucher G."/>
            <person name="Friedrich M."/>
            <person name="Grimmelikhuijzen C.J."/>
            <person name="Klingler M."/>
            <person name="Lorenzen M."/>
            <person name="Richards S."/>
            <person name="Roth S."/>
            <person name="Schroder R."/>
            <person name="Tautz D."/>
            <person name="Zdobnov E.M."/>
            <person name="Muzny D."/>
            <person name="Gibbs R.A."/>
            <person name="Weinstock G.M."/>
            <person name="Attaway T."/>
            <person name="Bell S."/>
            <person name="Buhay C.J."/>
            <person name="Chandrabose M.N."/>
            <person name="Chavez D."/>
            <person name="Clerk-Blankenburg K.P."/>
            <person name="Cree A."/>
            <person name="Dao M."/>
            <person name="Davis C."/>
            <person name="Chacko J."/>
            <person name="Dinh H."/>
            <person name="Dugan-Rocha S."/>
            <person name="Fowler G."/>
            <person name="Garner T.T."/>
            <person name="Garnes J."/>
            <person name="Gnirke A."/>
            <person name="Hawes A."/>
            <person name="Hernandez J."/>
            <person name="Hines S."/>
            <person name="Holder M."/>
            <person name="Hume J."/>
            <person name="Jhangiani S.N."/>
            <person name="Joshi V."/>
            <person name="Khan Z.M."/>
            <person name="Jackson L."/>
            <person name="Kovar C."/>
            <person name="Kowis A."/>
            <person name="Lee S."/>
            <person name="Lewis L.R."/>
            <person name="Margolis J."/>
            <person name="Morgan M."/>
            <person name="Nazareth L.V."/>
            <person name="Nguyen N."/>
            <person name="Okwuonu G."/>
            <person name="Parker D."/>
            <person name="Richards S."/>
            <person name="Ruiz S.J."/>
            <person name="Santibanez J."/>
            <person name="Savard J."/>
            <person name="Scherer S.E."/>
            <person name="Schneider B."/>
            <person name="Sodergren E."/>
            <person name="Tautz D."/>
            <person name="Vattahil S."/>
            <person name="Villasana D."/>
            <person name="White C.S."/>
            <person name="Wright R."/>
            <person name="Park Y."/>
            <person name="Beeman R.W."/>
            <person name="Lord J."/>
            <person name="Oppert B."/>
            <person name="Lorenzen M."/>
            <person name="Brown S."/>
            <person name="Wang L."/>
            <person name="Savard J."/>
            <person name="Tautz D."/>
            <person name="Richards S."/>
            <person name="Weinstock G."/>
            <person name="Gibbs R.A."/>
            <person name="Liu Y."/>
            <person name="Worley K."/>
            <person name="Weinstock G."/>
            <person name="Elsik C.G."/>
            <person name="Reese J.T."/>
            <person name="Elhaik E."/>
            <person name="Landan G."/>
            <person name="Graur D."/>
            <person name="Arensburger P."/>
            <person name="Atkinson P."/>
            <person name="Beeman R.W."/>
            <person name="Beidler J."/>
            <person name="Brown S.J."/>
            <person name="Demuth J.P."/>
            <person name="Drury D.W."/>
            <person name="Du Y.Z."/>
            <person name="Fujiwara H."/>
            <person name="Lorenzen M."/>
            <person name="Maselli V."/>
            <person name="Osanai M."/>
            <person name="Park Y."/>
            <person name="Robertson H.M."/>
            <person name="Tu Z."/>
            <person name="Wang J.J."/>
            <person name="Wang S."/>
            <person name="Richards S."/>
            <person name="Song H."/>
            <person name="Zhang L."/>
            <person name="Sodergren E."/>
            <person name="Werner D."/>
            <person name="Stanke M."/>
            <person name="Morgenstern B."/>
            <person name="Solovyev V."/>
            <person name="Kosarev P."/>
            <person name="Brown G."/>
            <person name="Chen H.C."/>
            <person name="Ermolaeva O."/>
            <person name="Hlavina W."/>
            <person name="Kapustin Y."/>
            <person name="Kiryutin B."/>
            <person name="Kitts P."/>
            <person name="Maglott D."/>
            <person name="Pruitt K."/>
            <person name="Sapojnikov V."/>
            <person name="Souvorov A."/>
            <person name="Mackey A.J."/>
            <person name="Waterhouse R.M."/>
            <person name="Wyder S."/>
            <person name="Zdobnov E.M."/>
            <person name="Zdobnov E.M."/>
            <person name="Wyder S."/>
            <person name="Kriventseva E.V."/>
            <person name="Kadowaki T."/>
            <person name="Bork P."/>
            <person name="Aranda M."/>
            <person name="Bao R."/>
            <person name="Beermann A."/>
            <person name="Berns N."/>
            <person name="Bolognesi R."/>
            <person name="Bonneton F."/>
            <person name="Bopp D."/>
            <person name="Brown S.J."/>
            <person name="Bucher G."/>
            <person name="Butts T."/>
            <person name="Chaumot A."/>
            <person name="Denell R.E."/>
            <person name="Ferrier D.E."/>
            <person name="Friedrich M."/>
            <person name="Gordon C.M."/>
            <person name="Jindra M."/>
            <person name="Klingler M."/>
            <person name="Lan Q."/>
            <person name="Lattorff H.M."/>
            <person name="Laudet V."/>
            <person name="von Levetsow C."/>
            <person name="Liu Z."/>
            <person name="Lutz R."/>
            <person name="Lynch J.A."/>
            <person name="da Fonseca R.N."/>
            <person name="Posnien N."/>
            <person name="Reuter R."/>
            <person name="Roth S."/>
            <person name="Savard J."/>
            <person name="Schinko J.B."/>
            <person name="Schmitt C."/>
            <person name="Schoppmeier M."/>
            <person name="Schroder R."/>
            <person name="Shippy T.D."/>
            <person name="Simonnet F."/>
            <person name="Marques-Souza H."/>
            <person name="Tautz D."/>
            <person name="Tomoyasu Y."/>
            <person name="Trauner J."/>
            <person name="Van der Zee M."/>
            <person name="Vervoort M."/>
            <person name="Wittkopp N."/>
            <person name="Wimmer E.A."/>
            <person name="Yang X."/>
            <person name="Jones A.K."/>
            <person name="Sattelle D.B."/>
            <person name="Ebert P.R."/>
            <person name="Nelson D."/>
            <person name="Scott J.G."/>
            <person name="Beeman R.W."/>
            <person name="Muthukrishnan S."/>
            <person name="Kramer K.J."/>
            <person name="Arakane Y."/>
            <person name="Beeman R.W."/>
            <person name="Zhu Q."/>
            <person name="Hogenkamp D."/>
            <person name="Dixit R."/>
            <person name="Oppert B."/>
            <person name="Jiang H."/>
            <person name="Zou Z."/>
            <person name="Marshall J."/>
            <person name="Elpidina E."/>
            <person name="Vinokurov K."/>
            <person name="Oppert C."/>
            <person name="Zou Z."/>
            <person name="Evans J."/>
            <person name="Lu Z."/>
            <person name="Zhao P."/>
            <person name="Sumathipala N."/>
            <person name="Altincicek B."/>
            <person name="Vilcinskas A."/>
            <person name="Williams M."/>
            <person name="Hultmark D."/>
            <person name="Hetru C."/>
            <person name="Jiang H."/>
            <person name="Grimmelikhuijzen C.J."/>
            <person name="Hauser F."/>
            <person name="Cazzamali G."/>
            <person name="Williamson M."/>
            <person name="Park Y."/>
            <person name="Li B."/>
            <person name="Tanaka Y."/>
            <person name="Predel R."/>
            <person name="Neupert S."/>
            <person name="Schachtner J."/>
            <person name="Verleyen P."/>
            <person name="Raible F."/>
            <person name="Bork P."/>
            <person name="Friedrich M."/>
            <person name="Walden K.K."/>
            <person name="Robertson H.M."/>
            <person name="Angeli S."/>
            <person name="Foret S."/>
            <person name="Bucher G."/>
            <person name="Schuetz S."/>
            <person name="Maleszka R."/>
            <person name="Wimmer E.A."/>
            <person name="Beeman R.W."/>
            <person name="Lorenzen M."/>
            <person name="Tomoyasu Y."/>
            <person name="Miller S.C."/>
            <person name="Grossmann D."/>
            <person name="Bucher G."/>
        </authorList>
    </citation>
    <scope>NUCLEOTIDE SEQUENCE [LARGE SCALE GENOMIC DNA]</scope>
    <source>
        <strain evidence="7 8">Georgia GA2</strain>
    </source>
</reference>
<dbReference type="GO" id="GO:0022857">
    <property type="term" value="F:transmembrane transporter activity"/>
    <property type="evidence" value="ECO:0000318"/>
    <property type="project" value="GO_Central"/>
</dbReference>
<protein>
    <recommendedName>
        <fullName evidence="6">Choline transporter-like protein</fullName>
    </recommendedName>
</protein>
<comment type="similarity">
    <text evidence="2 6">Belongs to the CTL (choline transporter-like) family.</text>
</comment>
<keyword evidence="8" id="KW-1185">Reference proteome</keyword>